<organism evidence="2 3">
    <name type="scientific">Pseudomonas proteolytica</name>
    <dbReference type="NCBI Taxonomy" id="219574"/>
    <lineage>
        <taxon>Bacteria</taxon>
        <taxon>Pseudomonadati</taxon>
        <taxon>Pseudomonadota</taxon>
        <taxon>Gammaproteobacteria</taxon>
        <taxon>Pseudomonadales</taxon>
        <taxon>Pseudomonadaceae</taxon>
        <taxon>Pseudomonas</taxon>
    </lineage>
</organism>
<reference evidence="2 3" key="1">
    <citation type="submission" date="2019-11" db="EMBL/GenBank/DDBJ databases">
        <title>Epiphytic Pseudomonas syringae from cherry orchards.</title>
        <authorList>
            <person name="Hulin M.T."/>
        </authorList>
    </citation>
    <scope>NUCLEOTIDE SEQUENCE [LARGE SCALE GENOMIC DNA]</scope>
    <source>
        <strain evidence="2 3">PA-6-9F</strain>
    </source>
</reference>
<keyword evidence="1" id="KW-1133">Transmembrane helix</keyword>
<accession>A0AAW5A6E0</accession>
<evidence type="ECO:0008006" key="4">
    <source>
        <dbReference type="Google" id="ProtNLM"/>
    </source>
</evidence>
<keyword evidence="3" id="KW-1185">Reference proteome</keyword>
<protein>
    <recommendedName>
        <fullName evidence="4">DUF4175 domain-containing protein</fullName>
    </recommendedName>
</protein>
<evidence type="ECO:0000313" key="3">
    <source>
        <dbReference type="Proteomes" id="UP000814172"/>
    </source>
</evidence>
<dbReference type="EMBL" id="WKEW01000016">
    <property type="protein sequence ID" value="MCF5056777.1"/>
    <property type="molecule type" value="Genomic_DNA"/>
</dbReference>
<proteinExistence type="predicted"/>
<dbReference type="AlphaFoldDB" id="A0AAW5A6E0"/>
<name>A0AAW5A6E0_9PSED</name>
<sequence length="62" mass="6291">MKLITWASWLAGLLGFGLLIAGIALIHVPAAFIVAGIGLLGWAYIADRAAASMSRKPSPGGG</sequence>
<dbReference type="Proteomes" id="UP000814172">
    <property type="component" value="Unassembled WGS sequence"/>
</dbReference>
<evidence type="ECO:0000256" key="1">
    <source>
        <dbReference type="SAM" id="Phobius"/>
    </source>
</evidence>
<evidence type="ECO:0000313" key="2">
    <source>
        <dbReference type="EMBL" id="MCF5056777.1"/>
    </source>
</evidence>
<dbReference type="RefSeq" id="WP_216091465.1">
    <property type="nucleotide sequence ID" value="NZ_WKEB01000104.1"/>
</dbReference>
<gene>
    <name evidence="2" type="ORF">GIW75_07370</name>
</gene>
<keyword evidence="1" id="KW-0472">Membrane</keyword>
<comment type="caution">
    <text evidence="2">The sequence shown here is derived from an EMBL/GenBank/DDBJ whole genome shotgun (WGS) entry which is preliminary data.</text>
</comment>
<feature type="transmembrane region" description="Helical" evidence="1">
    <location>
        <begin position="12"/>
        <end position="45"/>
    </location>
</feature>
<keyword evidence="1" id="KW-0812">Transmembrane</keyword>